<evidence type="ECO:0000313" key="5">
    <source>
        <dbReference type="Proteomes" id="UP000655225"/>
    </source>
</evidence>
<feature type="repeat" description="PPR" evidence="3">
    <location>
        <begin position="375"/>
        <end position="409"/>
    </location>
</feature>
<dbReference type="AlphaFoldDB" id="A0A834ZMY0"/>
<evidence type="ECO:0008006" key="6">
    <source>
        <dbReference type="Google" id="ProtNLM"/>
    </source>
</evidence>
<dbReference type="Gene3D" id="1.25.40.10">
    <property type="entry name" value="Tetratricopeptide repeat domain"/>
    <property type="match status" value="6"/>
</dbReference>
<dbReference type="InterPro" id="IPR011990">
    <property type="entry name" value="TPR-like_helical_dom_sf"/>
</dbReference>
<dbReference type="OrthoDB" id="185373at2759"/>
<dbReference type="EMBL" id="JABCRI010000002">
    <property type="protein sequence ID" value="KAF8410759.1"/>
    <property type="molecule type" value="Genomic_DNA"/>
</dbReference>
<feature type="repeat" description="PPR" evidence="3">
    <location>
        <begin position="142"/>
        <end position="172"/>
    </location>
</feature>
<dbReference type="GO" id="GO:0009451">
    <property type="term" value="P:RNA modification"/>
    <property type="evidence" value="ECO:0007669"/>
    <property type="project" value="InterPro"/>
</dbReference>
<dbReference type="OMA" id="WSFIELH"/>
<dbReference type="FunFam" id="1.25.40.10:FF:000196">
    <property type="entry name" value="Pentatricopeptide repeat-containing protein At4g14850"/>
    <property type="match status" value="1"/>
</dbReference>
<dbReference type="Pfam" id="PF01535">
    <property type="entry name" value="PPR"/>
    <property type="match status" value="2"/>
</dbReference>
<dbReference type="GO" id="GO:0003723">
    <property type="term" value="F:RNA binding"/>
    <property type="evidence" value="ECO:0007669"/>
    <property type="project" value="InterPro"/>
</dbReference>
<dbReference type="InterPro" id="IPR002885">
    <property type="entry name" value="PPR_rpt"/>
</dbReference>
<feature type="repeat" description="PPR" evidence="3">
    <location>
        <begin position="274"/>
        <end position="308"/>
    </location>
</feature>
<keyword evidence="1" id="KW-0677">Repeat</keyword>
<comment type="caution">
    <text evidence="4">The sequence shown here is derived from an EMBL/GenBank/DDBJ whole genome shotgun (WGS) entry which is preliminary data.</text>
</comment>
<accession>A0A834ZMY0</accession>
<feature type="repeat" description="PPR" evidence="3">
    <location>
        <begin position="344"/>
        <end position="374"/>
    </location>
</feature>
<dbReference type="Pfam" id="PF20431">
    <property type="entry name" value="E_motif"/>
    <property type="match status" value="1"/>
</dbReference>
<dbReference type="InterPro" id="IPR046848">
    <property type="entry name" value="E_motif"/>
</dbReference>
<sequence length="722" mass="80405">MLNNNIPPDAHTFPSLLKACTSLGLLSHGLLIHQRITITGYSSDAYIACSLLNMYAKFGYTHHARKVFDIMPKRSVVPWTAIINCYSQMGDVDLAFSMYIQMQYEGISPNSVTILSLLSGVSELTQLQCLHACVIRYGFESDLVLVNSLLNVYGRCGRVETACNLFESMDRRDIVSWNSIVSGYAQNGNIRESVELLNRMKTEGTEPDRQTFGFVVSAIATLSKLELGKLVHGQIITAGFESDAHIETALTIMYLKCGNVKDAFRMFEQIPDKDVISWTAMISGLVQNDNVNEALNVFRWMLKLRVMPSTVTISSALAACAQLGSFDQGTSIHGYIVRQRMQVDIAAQNSLITMYAKCGNLKQSWAVFERMGDKDVISWNAIVSGYALNGILDKSLILFNEMKMANQRPDSITVVSILQACASLGALHQGKWIHNFVIKNRVGPRISVDTALIDMYSKCGDINTAQKCFNEMPRQDVISWSTIIAGYGSHGKGETALRLYSEFLRSGIKPNHVTFLSILSACSHSGLVLQGLRIFQSMTQNFGVEPKLEHRACIVDLLSRAGMVQEAYSFFKTMFPEPTIDVLGILLDACRTNRNVELGNVIAGEILNLKPENAENYVQLAHSYASMSRWDGVGEVWTQMRLLGLKKVPGWSFLELHGTITTFFVDHTSHPQYEEIMSMLKILGKEMTHERYPPTQLASQSTLKNLKTDSYKVVSSDGTEVE</sequence>
<proteinExistence type="inferred from homology"/>
<dbReference type="PROSITE" id="PS51375">
    <property type="entry name" value="PPR"/>
    <property type="match status" value="7"/>
</dbReference>
<dbReference type="FunFam" id="1.25.40.10:FF:000436">
    <property type="entry name" value="Pentatricopeptide repeat-containing protein At5g39350 family"/>
    <property type="match status" value="2"/>
</dbReference>
<dbReference type="FunFam" id="1.25.40.10:FF:000090">
    <property type="entry name" value="Pentatricopeptide repeat-containing protein, chloroplastic"/>
    <property type="match status" value="1"/>
</dbReference>
<dbReference type="Pfam" id="PF13041">
    <property type="entry name" value="PPR_2"/>
    <property type="match status" value="5"/>
</dbReference>
<name>A0A834ZMY0_TETSI</name>
<protein>
    <recommendedName>
        <fullName evidence="6">Pentatricopeptide repeat-containing protein</fullName>
    </recommendedName>
</protein>
<dbReference type="PANTHER" id="PTHR24015:SF1903">
    <property type="entry name" value="OS05G0305300 PROTEIN"/>
    <property type="match status" value="1"/>
</dbReference>
<dbReference type="PANTHER" id="PTHR24015">
    <property type="entry name" value="OS07G0578800 PROTEIN-RELATED"/>
    <property type="match status" value="1"/>
</dbReference>
<evidence type="ECO:0000256" key="2">
    <source>
        <dbReference type="ARBA" id="ARBA00061659"/>
    </source>
</evidence>
<gene>
    <name evidence="4" type="ORF">HHK36_003296</name>
</gene>
<evidence type="ECO:0000256" key="1">
    <source>
        <dbReference type="ARBA" id="ARBA00022737"/>
    </source>
</evidence>
<dbReference type="NCBIfam" id="TIGR00756">
    <property type="entry name" value="PPR"/>
    <property type="match status" value="5"/>
</dbReference>
<keyword evidence="5" id="KW-1185">Reference proteome</keyword>
<evidence type="ECO:0000313" key="4">
    <source>
        <dbReference type="EMBL" id="KAF8410759.1"/>
    </source>
</evidence>
<organism evidence="4 5">
    <name type="scientific">Tetracentron sinense</name>
    <name type="common">Spur-leaf</name>
    <dbReference type="NCBI Taxonomy" id="13715"/>
    <lineage>
        <taxon>Eukaryota</taxon>
        <taxon>Viridiplantae</taxon>
        <taxon>Streptophyta</taxon>
        <taxon>Embryophyta</taxon>
        <taxon>Tracheophyta</taxon>
        <taxon>Spermatophyta</taxon>
        <taxon>Magnoliopsida</taxon>
        <taxon>Trochodendrales</taxon>
        <taxon>Trochodendraceae</taxon>
        <taxon>Tetracentron</taxon>
    </lineage>
</organism>
<reference evidence="4 5" key="1">
    <citation type="submission" date="2020-04" db="EMBL/GenBank/DDBJ databases">
        <title>Plant Genome Project.</title>
        <authorList>
            <person name="Zhang R.-G."/>
        </authorList>
    </citation>
    <scope>NUCLEOTIDE SEQUENCE [LARGE SCALE GENOMIC DNA]</scope>
    <source>
        <strain evidence="4">YNK0</strain>
        <tissue evidence="4">Leaf</tissue>
    </source>
</reference>
<comment type="similarity">
    <text evidence="2">Belongs to the PPR family. PCMP-E subfamily.</text>
</comment>
<feature type="repeat" description="PPR" evidence="3">
    <location>
        <begin position="476"/>
        <end position="510"/>
    </location>
</feature>
<dbReference type="Proteomes" id="UP000655225">
    <property type="component" value="Unassembled WGS sequence"/>
</dbReference>
<evidence type="ECO:0000256" key="3">
    <source>
        <dbReference type="PROSITE-ProRule" id="PRU00708"/>
    </source>
</evidence>
<dbReference type="InterPro" id="IPR046960">
    <property type="entry name" value="PPR_At4g14850-like_plant"/>
</dbReference>
<feature type="repeat" description="PPR" evidence="3">
    <location>
        <begin position="173"/>
        <end position="207"/>
    </location>
</feature>
<dbReference type="FunFam" id="1.25.40.10:FF:000682">
    <property type="entry name" value="Pentatricopeptide repeat-containing protein At3g16610"/>
    <property type="match status" value="1"/>
</dbReference>
<feature type="repeat" description="PPR" evidence="3">
    <location>
        <begin position="75"/>
        <end position="109"/>
    </location>
</feature>